<keyword evidence="3 10" id="KW-0732">Signal</keyword>
<dbReference type="GO" id="GO:0030245">
    <property type="term" value="P:cellulose catabolic process"/>
    <property type="evidence" value="ECO:0007669"/>
    <property type="project" value="UniProtKB-KW"/>
</dbReference>
<accession>A0A2N3N849</accession>
<evidence type="ECO:0000256" key="6">
    <source>
        <dbReference type="ARBA" id="ARBA00023277"/>
    </source>
</evidence>
<feature type="signal peptide" evidence="10">
    <location>
        <begin position="1"/>
        <end position="16"/>
    </location>
</feature>
<comment type="similarity">
    <text evidence="2 9">Belongs to the glycosyl hydrolase 7 (cellulase C) family.</text>
</comment>
<keyword evidence="6" id="KW-0119">Carbohydrate metabolism</keyword>
<comment type="caution">
    <text evidence="11">The sequence shown here is derived from an EMBL/GenBank/DDBJ whole genome shotgun (WGS) entry which is preliminary data.</text>
</comment>
<evidence type="ECO:0000256" key="7">
    <source>
        <dbReference type="ARBA" id="ARBA00023295"/>
    </source>
</evidence>
<sequence length="616" mass="70451">MDRLMILSLLIVVANAQLVARVQAEIHPKLDWTKCDENKDCETVHGEVVMDENWRWLHDLDGYVNCFENAQWNDQVCNSSENCTETCAVDGAEYGRSYGVTSEGDKLSMRFKTYYDFAYGVNSRLFLLETKDQYQTFTLMNNELAFDVDLSTIECDIPQIKLEQNTEPAIVTHHVLDPADTLLERPISTLGSHLRPIHLEGKDGLVFVVPNSLSGIQNPSKRSSEKQLTYAEVTGYRNSNAYSYSMSTHVCANDEYTVCDALTCDQEDVPRYDRKTPLCDKWGCDFNPYRLGFHDFYGKGKKLDTTKNFTVVTRFEEDKVTQFFIQDGKKIEPPVPAIEGFPQSNGLTKDYCSVLFTNFDEADSFAALGGFPAHRNMLSQPMVLVMSLTDDHRYHNLWLDSVFPPDMGHLPGKTRGECDPLGGEPLQVEAQYPTAYTYPSPLAGFENASPLSEERNDDGKSFVNPPREGLSDAYERFTDPLDKGRRGGFDIHIYYFQENQEHAKYARELWERIRREFPELRIYRFWDKPVGPHPVAMFEVNLFTPAQFGAFIAWLAIWRGPLSALIHPNTIPGEGETKLEAELRDHSERAIWMGERLPLDYSRFLAAIEEERKSRI</sequence>
<dbReference type="SUPFAM" id="SSF143410">
    <property type="entry name" value="DOPA-like"/>
    <property type="match status" value="1"/>
</dbReference>
<keyword evidence="4 9" id="KW-0378">Hydrolase</keyword>
<dbReference type="InterPro" id="IPR014980">
    <property type="entry name" value="DOPA_dioxygen"/>
</dbReference>
<reference evidence="11 12" key="1">
    <citation type="journal article" date="2017" name="G3 (Bethesda)">
        <title>First Draft Genome Sequence of the Pathogenic Fungus Lomentospora prolificans (Formerly Scedosporium prolificans).</title>
        <authorList>
            <person name="Luo R."/>
            <person name="Zimin A."/>
            <person name="Workman R."/>
            <person name="Fan Y."/>
            <person name="Pertea G."/>
            <person name="Grossman N."/>
            <person name="Wear M.P."/>
            <person name="Jia B."/>
            <person name="Miller H."/>
            <person name="Casadevall A."/>
            <person name="Timp W."/>
            <person name="Zhang S.X."/>
            <person name="Salzberg S.L."/>
        </authorList>
    </citation>
    <scope>NUCLEOTIDE SEQUENCE [LARGE SCALE GENOMIC DNA]</scope>
    <source>
        <strain evidence="11 12">JHH-5317</strain>
    </source>
</reference>
<dbReference type="PRINTS" id="PR00734">
    <property type="entry name" value="GLHYDRLASE7"/>
</dbReference>
<evidence type="ECO:0000313" key="11">
    <source>
        <dbReference type="EMBL" id="PKS08567.1"/>
    </source>
</evidence>
<dbReference type="Pfam" id="PF00840">
    <property type="entry name" value="Glyco_hydro_7"/>
    <property type="match status" value="2"/>
</dbReference>
<name>A0A2N3N849_9PEZI</name>
<dbReference type="EC" id="3.2.1.-" evidence="9"/>
<proteinExistence type="inferred from homology"/>
<comment type="catalytic activity">
    <reaction evidence="1">
        <text>Hydrolysis of (1-&gt;4)-beta-D-glucosidic linkages in cellulose and cellotetraose, releasing cellobiose from the non-reducing ends of the chains.</text>
        <dbReference type="EC" id="3.2.1.91"/>
    </reaction>
</comment>
<dbReference type="InParanoid" id="A0A2N3N849"/>
<feature type="chain" id="PRO_5014820333" description="Glucanase" evidence="10">
    <location>
        <begin position="17"/>
        <end position="616"/>
    </location>
</feature>
<evidence type="ECO:0000256" key="4">
    <source>
        <dbReference type="ARBA" id="ARBA00022801"/>
    </source>
</evidence>
<dbReference type="EMBL" id="NLAX01000095">
    <property type="protein sequence ID" value="PKS08567.1"/>
    <property type="molecule type" value="Genomic_DNA"/>
</dbReference>
<dbReference type="GO" id="GO:0016162">
    <property type="term" value="F:cellulose 1,4-beta-cellobiosidase activity"/>
    <property type="evidence" value="ECO:0007669"/>
    <property type="project" value="UniProtKB-EC"/>
</dbReference>
<dbReference type="Gene3D" id="2.70.100.10">
    <property type="entry name" value="Glycoside hydrolase, family 7, domain"/>
    <property type="match status" value="2"/>
</dbReference>
<evidence type="ECO:0000256" key="2">
    <source>
        <dbReference type="ARBA" id="ARBA00006044"/>
    </source>
</evidence>
<dbReference type="PANTHER" id="PTHR33753">
    <property type="entry name" value="1,4-BETA-D-GLUCAN CELLOBIOHYDROLASE B"/>
    <property type="match status" value="1"/>
</dbReference>
<dbReference type="InterPro" id="IPR023389">
    <property type="entry name" value="DOPA-like_sf"/>
</dbReference>
<dbReference type="SUPFAM" id="SSF49899">
    <property type="entry name" value="Concanavalin A-like lectins/glucanases"/>
    <property type="match status" value="2"/>
</dbReference>
<dbReference type="InterPro" id="IPR001722">
    <property type="entry name" value="Glyco_hydro_7"/>
</dbReference>
<gene>
    <name evidence="11" type="ORF">jhhlp_004953</name>
</gene>
<dbReference type="PANTHER" id="PTHR33753:SF2">
    <property type="entry name" value="GLYCOSIDE HYDROLASE FAMILY 7 PROTEIN"/>
    <property type="match status" value="1"/>
</dbReference>
<dbReference type="Pfam" id="PF08883">
    <property type="entry name" value="DOPA_dioxygen"/>
    <property type="match status" value="1"/>
</dbReference>
<keyword evidence="7 9" id="KW-0326">Glycosidase</keyword>
<keyword evidence="5 9" id="KW-0136">Cellulose degradation</keyword>
<evidence type="ECO:0000256" key="8">
    <source>
        <dbReference type="ARBA" id="ARBA00023326"/>
    </source>
</evidence>
<protein>
    <recommendedName>
        <fullName evidence="9">Glucanase</fullName>
        <ecNumber evidence="9">3.2.1.-</ecNumber>
    </recommendedName>
</protein>
<dbReference type="Proteomes" id="UP000233524">
    <property type="component" value="Unassembled WGS sequence"/>
</dbReference>
<evidence type="ECO:0000313" key="12">
    <source>
        <dbReference type="Proteomes" id="UP000233524"/>
    </source>
</evidence>
<dbReference type="InterPro" id="IPR013320">
    <property type="entry name" value="ConA-like_dom_sf"/>
</dbReference>
<organism evidence="11 12">
    <name type="scientific">Lomentospora prolificans</name>
    <dbReference type="NCBI Taxonomy" id="41688"/>
    <lineage>
        <taxon>Eukaryota</taxon>
        <taxon>Fungi</taxon>
        <taxon>Dikarya</taxon>
        <taxon>Ascomycota</taxon>
        <taxon>Pezizomycotina</taxon>
        <taxon>Sordariomycetes</taxon>
        <taxon>Hypocreomycetidae</taxon>
        <taxon>Microascales</taxon>
        <taxon>Microascaceae</taxon>
        <taxon>Lomentospora</taxon>
    </lineage>
</organism>
<keyword evidence="12" id="KW-1185">Reference proteome</keyword>
<evidence type="ECO:0000256" key="10">
    <source>
        <dbReference type="SAM" id="SignalP"/>
    </source>
</evidence>
<keyword evidence="8 9" id="KW-0624">Polysaccharide degradation</keyword>
<dbReference type="InterPro" id="IPR037019">
    <property type="entry name" value="Glyco_hydro_7_sf"/>
</dbReference>
<dbReference type="AlphaFoldDB" id="A0A2N3N849"/>
<dbReference type="VEuPathDB" id="FungiDB:jhhlp_004953"/>
<evidence type="ECO:0000256" key="3">
    <source>
        <dbReference type="ARBA" id="ARBA00022729"/>
    </source>
</evidence>
<dbReference type="OrthoDB" id="9970095at2759"/>
<dbReference type="Gene3D" id="3.30.70.1240">
    <property type="entry name" value="DOPA-like domains"/>
    <property type="match status" value="1"/>
</dbReference>
<evidence type="ECO:0000256" key="1">
    <source>
        <dbReference type="ARBA" id="ARBA00001641"/>
    </source>
</evidence>
<evidence type="ECO:0000256" key="9">
    <source>
        <dbReference type="RuleBase" id="RU361164"/>
    </source>
</evidence>
<evidence type="ECO:0000256" key="5">
    <source>
        <dbReference type="ARBA" id="ARBA00023001"/>
    </source>
</evidence>